<keyword evidence="1" id="KW-0472">Membrane</keyword>
<dbReference type="EMBL" id="VFOL01000001">
    <property type="protein sequence ID" value="TQL36118.1"/>
    <property type="molecule type" value="Genomic_DNA"/>
</dbReference>
<sequence length="93" mass="9951">MSPRHLLRVIGSVELATLALMLLNIVTVHTPTVSRILGPVHGLAYTLTVLAAALVMRRRHRVWLIALVPGIGGLLAARVAAPEPFTTVSDVDL</sequence>
<dbReference type="AlphaFoldDB" id="A0A542XJT8"/>
<evidence type="ECO:0000313" key="4">
    <source>
        <dbReference type="Proteomes" id="UP000315983"/>
    </source>
</evidence>
<dbReference type="Proteomes" id="UP000677457">
    <property type="component" value="Unassembled WGS sequence"/>
</dbReference>
<keyword evidence="1" id="KW-0812">Transmembrane</keyword>
<reference evidence="2 5" key="2">
    <citation type="submission" date="2021-03" db="EMBL/GenBank/DDBJ databases">
        <title>Whole genome shotgun sequence of Salinispora arenicola NBRC 105043.</title>
        <authorList>
            <person name="Komaki H."/>
            <person name="Tamura T."/>
        </authorList>
    </citation>
    <scope>NUCLEOTIDE SEQUENCE [LARGE SCALE GENOMIC DNA]</scope>
    <source>
        <strain evidence="2 5">NBRC 105043</strain>
    </source>
</reference>
<feature type="transmembrane region" description="Helical" evidence="1">
    <location>
        <begin position="36"/>
        <end position="55"/>
    </location>
</feature>
<comment type="caution">
    <text evidence="3">The sequence shown here is derived from an EMBL/GenBank/DDBJ whole genome shotgun (WGS) entry which is preliminary data.</text>
</comment>
<name>A0A542XJT8_SALAC</name>
<dbReference type="Proteomes" id="UP000315983">
    <property type="component" value="Unassembled WGS sequence"/>
</dbReference>
<evidence type="ECO:0000313" key="3">
    <source>
        <dbReference type="EMBL" id="TQL36118.1"/>
    </source>
</evidence>
<keyword evidence="1" id="KW-1133">Transmembrane helix</keyword>
<evidence type="ECO:0008006" key="6">
    <source>
        <dbReference type="Google" id="ProtNLM"/>
    </source>
</evidence>
<feature type="transmembrane region" description="Helical" evidence="1">
    <location>
        <begin position="62"/>
        <end position="81"/>
    </location>
</feature>
<accession>A0A542XJT8</accession>
<dbReference type="EMBL" id="BOQM01000009">
    <property type="protein sequence ID" value="GIM83705.1"/>
    <property type="molecule type" value="Genomic_DNA"/>
</dbReference>
<protein>
    <recommendedName>
        <fullName evidence="6">DUF3817 domain-containing protein</fullName>
    </recommendedName>
</protein>
<organism evidence="3 4">
    <name type="scientific">Salinispora arenicola</name>
    <dbReference type="NCBI Taxonomy" id="168697"/>
    <lineage>
        <taxon>Bacteria</taxon>
        <taxon>Bacillati</taxon>
        <taxon>Actinomycetota</taxon>
        <taxon>Actinomycetes</taxon>
        <taxon>Micromonosporales</taxon>
        <taxon>Micromonosporaceae</taxon>
        <taxon>Salinispora</taxon>
    </lineage>
</organism>
<proteinExistence type="predicted"/>
<gene>
    <name evidence="3" type="ORF">FB564_1196</name>
    <name evidence="2" type="ORF">Sar04_13540</name>
</gene>
<evidence type="ECO:0000256" key="1">
    <source>
        <dbReference type="SAM" id="Phobius"/>
    </source>
</evidence>
<feature type="transmembrane region" description="Helical" evidence="1">
    <location>
        <begin position="7"/>
        <end position="30"/>
    </location>
</feature>
<keyword evidence="5" id="KW-1185">Reference proteome</keyword>
<reference evidence="3 4" key="1">
    <citation type="submission" date="2019-06" db="EMBL/GenBank/DDBJ databases">
        <title>Sequencing the genomes of 1000 actinobacteria strains.</title>
        <authorList>
            <person name="Klenk H.-P."/>
        </authorList>
    </citation>
    <scope>NUCLEOTIDE SEQUENCE [LARGE SCALE GENOMIC DNA]</scope>
    <source>
        <strain evidence="3 4">DSM 44819</strain>
    </source>
</reference>
<dbReference type="RefSeq" id="WP_016810439.1">
    <property type="nucleotide sequence ID" value="NZ_BOQM01000009.1"/>
</dbReference>
<evidence type="ECO:0000313" key="2">
    <source>
        <dbReference type="EMBL" id="GIM83705.1"/>
    </source>
</evidence>
<dbReference type="GeneID" id="93770510"/>
<evidence type="ECO:0000313" key="5">
    <source>
        <dbReference type="Proteomes" id="UP000677457"/>
    </source>
</evidence>